<dbReference type="GO" id="GO:0000775">
    <property type="term" value="C:chromosome, centromeric region"/>
    <property type="evidence" value="ECO:0007669"/>
    <property type="project" value="TreeGrafter"/>
</dbReference>
<dbReference type="PANTHER" id="PTHR13395">
    <property type="entry name" value="SISTER CHROMATID COHESION PROTEIN DCC1-RELATED"/>
    <property type="match status" value="1"/>
</dbReference>
<organism evidence="3 4">
    <name type="scientific">Coemansia thaxteri</name>
    <dbReference type="NCBI Taxonomy" id="2663907"/>
    <lineage>
        <taxon>Eukaryota</taxon>
        <taxon>Fungi</taxon>
        <taxon>Fungi incertae sedis</taxon>
        <taxon>Zoopagomycota</taxon>
        <taxon>Kickxellomycotina</taxon>
        <taxon>Kickxellomycetes</taxon>
        <taxon>Kickxellales</taxon>
        <taxon>Kickxellaceae</taxon>
        <taxon>Coemansia</taxon>
    </lineage>
</organism>
<dbReference type="GO" id="GO:0034088">
    <property type="term" value="P:maintenance of mitotic sister chromatid cohesion"/>
    <property type="evidence" value="ECO:0007669"/>
    <property type="project" value="TreeGrafter"/>
</dbReference>
<evidence type="ECO:0000256" key="1">
    <source>
        <dbReference type="ARBA" id="ARBA00007017"/>
    </source>
</evidence>
<keyword evidence="4" id="KW-1185">Reference proteome</keyword>
<dbReference type="Pfam" id="PF09724">
    <property type="entry name" value="Dcc1"/>
    <property type="match status" value="1"/>
</dbReference>
<dbReference type="GO" id="GO:0000785">
    <property type="term" value="C:chromatin"/>
    <property type="evidence" value="ECO:0007669"/>
    <property type="project" value="TreeGrafter"/>
</dbReference>
<dbReference type="AlphaFoldDB" id="A0A9W8BLV3"/>
<dbReference type="PANTHER" id="PTHR13395:SF6">
    <property type="entry name" value="SISTER CHROMATID COHESION PROTEIN DCC1"/>
    <property type="match status" value="1"/>
</dbReference>
<dbReference type="InterPro" id="IPR019128">
    <property type="entry name" value="Dcc1"/>
</dbReference>
<dbReference type="Proteomes" id="UP001150907">
    <property type="component" value="Unassembled WGS sequence"/>
</dbReference>
<evidence type="ECO:0000313" key="4">
    <source>
        <dbReference type="Proteomes" id="UP001150907"/>
    </source>
</evidence>
<comment type="caution">
    <text evidence="3">The sequence shown here is derived from an EMBL/GenBank/DDBJ whole genome shotgun (WGS) entry which is preliminary data.</text>
</comment>
<proteinExistence type="inferred from homology"/>
<dbReference type="EMBL" id="JANBQF010000031">
    <property type="protein sequence ID" value="KAJ2007285.1"/>
    <property type="molecule type" value="Genomic_DNA"/>
</dbReference>
<dbReference type="GO" id="GO:0006260">
    <property type="term" value="P:DNA replication"/>
    <property type="evidence" value="ECO:0007669"/>
    <property type="project" value="UniProtKB-KW"/>
</dbReference>
<evidence type="ECO:0000313" key="3">
    <source>
        <dbReference type="EMBL" id="KAJ2007285.1"/>
    </source>
</evidence>
<reference evidence="3" key="1">
    <citation type="submission" date="2022-07" db="EMBL/GenBank/DDBJ databases">
        <title>Phylogenomic reconstructions and comparative analyses of Kickxellomycotina fungi.</title>
        <authorList>
            <person name="Reynolds N.K."/>
            <person name="Stajich J.E."/>
            <person name="Barry K."/>
            <person name="Grigoriev I.V."/>
            <person name="Crous P."/>
            <person name="Smith M.E."/>
        </authorList>
    </citation>
    <scope>NUCLEOTIDE SEQUENCE</scope>
    <source>
        <strain evidence="3">IMI 214461</strain>
    </source>
</reference>
<sequence length="428" mass="45440">MSGASGISSERASLGLPASGISAQDPPLVLSASDEYPSENLRLLELTEALAAQLEEASVATLTVRGRAADTAVLVGADGAAYQMHTAHTSNSVYVLARTEAGLELRAKVSQTFELQPTRPQIAARVAEVLAWDERGGFRGMAFERAEPSGRRVTDAELSRHVAGSDAQRRRVLAGIPAAVVDGAWRRIDGAYSVEVLRLAVASAVENDWALDAVDARLAWQALQADDAGLPLAVVDAVLARFSRPPSGGAYAIDARRVARFLAELIFEAEGARTWPAAELVRALRAAMPPQLLLAEGAELVAAWGSADVPRSAVRGLAYASAPIDAHLLYAPAGLPHHATYLTPLSRCAMPGDPRSRLRCLFAAKPRWSRDEIVPFMEDLVDVDPDLLDSADAAAVAAVAKAVDAWLVKFARATRAPSGDMVYTSRLN</sequence>
<comment type="similarity">
    <text evidence="1">Belongs to the DCC1 family.</text>
</comment>
<evidence type="ECO:0000256" key="2">
    <source>
        <dbReference type="ARBA" id="ARBA00022705"/>
    </source>
</evidence>
<evidence type="ECO:0008006" key="5">
    <source>
        <dbReference type="Google" id="ProtNLM"/>
    </source>
</evidence>
<dbReference type="OrthoDB" id="276989at2759"/>
<gene>
    <name evidence="3" type="ORF">H4R26_000878</name>
</gene>
<keyword evidence="2" id="KW-0235">DNA replication</keyword>
<dbReference type="GO" id="GO:0031390">
    <property type="term" value="C:Ctf18 RFC-like complex"/>
    <property type="evidence" value="ECO:0007669"/>
    <property type="project" value="InterPro"/>
</dbReference>
<name>A0A9W8BLV3_9FUNG</name>
<accession>A0A9W8BLV3</accession>
<protein>
    <recommendedName>
        <fullName evidence="5">Sister chromatid cohesion protein DCC1</fullName>
    </recommendedName>
</protein>